<organism evidence="2 3">
    <name type="scientific">Stylosanthes scabra</name>
    <dbReference type="NCBI Taxonomy" id="79078"/>
    <lineage>
        <taxon>Eukaryota</taxon>
        <taxon>Viridiplantae</taxon>
        <taxon>Streptophyta</taxon>
        <taxon>Embryophyta</taxon>
        <taxon>Tracheophyta</taxon>
        <taxon>Spermatophyta</taxon>
        <taxon>Magnoliopsida</taxon>
        <taxon>eudicotyledons</taxon>
        <taxon>Gunneridae</taxon>
        <taxon>Pentapetalae</taxon>
        <taxon>rosids</taxon>
        <taxon>fabids</taxon>
        <taxon>Fabales</taxon>
        <taxon>Fabaceae</taxon>
        <taxon>Papilionoideae</taxon>
        <taxon>50 kb inversion clade</taxon>
        <taxon>dalbergioids sensu lato</taxon>
        <taxon>Dalbergieae</taxon>
        <taxon>Pterocarpus clade</taxon>
        <taxon>Stylosanthes</taxon>
    </lineage>
</organism>
<evidence type="ECO:0000313" key="2">
    <source>
        <dbReference type="EMBL" id="MED6144746.1"/>
    </source>
</evidence>
<evidence type="ECO:0000256" key="1">
    <source>
        <dbReference type="SAM" id="MobiDB-lite"/>
    </source>
</evidence>
<reference evidence="2 3" key="1">
    <citation type="journal article" date="2023" name="Plants (Basel)">
        <title>Bridging the Gap: Combining Genomics and Transcriptomics Approaches to Understand Stylosanthes scabra, an Orphan Legume from the Brazilian Caatinga.</title>
        <authorList>
            <person name="Ferreira-Neto J.R.C."/>
            <person name="da Silva M.D."/>
            <person name="Binneck E."/>
            <person name="de Melo N.F."/>
            <person name="da Silva R.H."/>
            <person name="de Melo A.L.T.M."/>
            <person name="Pandolfi V."/>
            <person name="Bustamante F.O."/>
            <person name="Brasileiro-Vidal A.C."/>
            <person name="Benko-Iseppon A.M."/>
        </authorList>
    </citation>
    <scope>NUCLEOTIDE SEQUENCE [LARGE SCALE GENOMIC DNA]</scope>
    <source>
        <tissue evidence="2">Leaves</tissue>
    </source>
</reference>
<sequence>MALPSNSPLQSPVHDRVDDEPIIILDATDIQHGIARCSKSLIGRLLVDHSFSGSTIDTALQSIWRQPEGFKIQFWNLPEHYKSKEIGGKLGSSFGDVIEADLFQVRGLENCIVKAKDEKWGEWLKSDQGGRRFPSSKENSDPNLNHSRDNSQGKQIKPVPVNLTKSLASLSMNSSAESHSRGDNEEVLSKANPNLPITDVPEVNAGIINMTKHSTYQPQDFVFTTSTETTKSTSAKLSIKK</sequence>
<accession>A0ABU6T957</accession>
<gene>
    <name evidence="2" type="ORF">PIB30_018419</name>
</gene>
<evidence type="ECO:0000313" key="3">
    <source>
        <dbReference type="Proteomes" id="UP001341840"/>
    </source>
</evidence>
<keyword evidence="3" id="KW-1185">Reference proteome</keyword>
<feature type="compositionally biased region" description="Basic and acidic residues" evidence="1">
    <location>
        <begin position="178"/>
        <end position="188"/>
    </location>
</feature>
<dbReference type="Proteomes" id="UP001341840">
    <property type="component" value="Unassembled WGS sequence"/>
</dbReference>
<name>A0ABU6T957_9FABA</name>
<comment type="caution">
    <text evidence="2">The sequence shown here is derived from an EMBL/GenBank/DDBJ whole genome shotgun (WGS) entry which is preliminary data.</text>
</comment>
<feature type="region of interest" description="Disordered" evidence="1">
    <location>
        <begin position="125"/>
        <end position="158"/>
    </location>
</feature>
<feature type="region of interest" description="Disordered" evidence="1">
    <location>
        <begin position="170"/>
        <end position="195"/>
    </location>
</feature>
<dbReference type="EMBL" id="JASCZI010090676">
    <property type="protein sequence ID" value="MED6144746.1"/>
    <property type="molecule type" value="Genomic_DNA"/>
</dbReference>
<protein>
    <submittedName>
        <fullName evidence="2">Uncharacterized protein</fullName>
    </submittedName>
</protein>
<proteinExistence type="predicted"/>